<feature type="compositionally biased region" description="Low complexity" evidence="1">
    <location>
        <begin position="1140"/>
        <end position="1154"/>
    </location>
</feature>
<reference evidence="4" key="1">
    <citation type="submission" date="2013-01" db="EMBL/GenBank/DDBJ databases">
        <title>Draft Genome Sequence of a Mulberry Tree, Morus notabilis C.K. Schneid.</title>
        <authorList>
            <person name="He N."/>
            <person name="Zhao S."/>
        </authorList>
    </citation>
    <scope>NUCLEOTIDE SEQUENCE</scope>
</reference>
<feature type="compositionally biased region" description="Polar residues" evidence="1">
    <location>
        <begin position="873"/>
        <end position="886"/>
    </location>
</feature>
<organism evidence="3 4">
    <name type="scientific">Morus notabilis</name>
    <dbReference type="NCBI Taxonomy" id="981085"/>
    <lineage>
        <taxon>Eukaryota</taxon>
        <taxon>Viridiplantae</taxon>
        <taxon>Streptophyta</taxon>
        <taxon>Embryophyta</taxon>
        <taxon>Tracheophyta</taxon>
        <taxon>Spermatophyta</taxon>
        <taxon>Magnoliopsida</taxon>
        <taxon>eudicotyledons</taxon>
        <taxon>Gunneridae</taxon>
        <taxon>Pentapetalae</taxon>
        <taxon>rosids</taxon>
        <taxon>fabids</taxon>
        <taxon>Rosales</taxon>
        <taxon>Moraceae</taxon>
        <taxon>Moreae</taxon>
        <taxon>Morus</taxon>
    </lineage>
</organism>
<feature type="region of interest" description="Disordered" evidence="1">
    <location>
        <begin position="928"/>
        <end position="988"/>
    </location>
</feature>
<dbReference type="InterPro" id="IPR055274">
    <property type="entry name" value="SWO1"/>
</dbReference>
<feature type="region of interest" description="Disordered" evidence="1">
    <location>
        <begin position="1101"/>
        <end position="1154"/>
    </location>
</feature>
<feature type="compositionally biased region" description="Polar residues" evidence="1">
    <location>
        <begin position="1315"/>
        <end position="1324"/>
    </location>
</feature>
<evidence type="ECO:0000259" key="2">
    <source>
        <dbReference type="SMART" id="SM00743"/>
    </source>
</evidence>
<dbReference type="EMBL" id="KE345347">
    <property type="protein sequence ID" value="EXC02129.1"/>
    <property type="molecule type" value="Genomic_DNA"/>
</dbReference>
<evidence type="ECO:0000313" key="4">
    <source>
        <dbReference type="Proteomes" id="UP000030645"/>
    </source>
</evidence>
<dbReference type="eggNOG" id="KOG1181">
    <property type="taxonomic scope" value="Eukaryota"/>
</dbReference>
<dbReference type="OrthoDB" id="433924at2759"/>
<feature type="compositionally biased region" description="Basic and acidic residues" evidence="1">
    <location>
        <begin position="178"/>
        <end position="187"/>
    </location>
</feature>
<dbReference type="CDD" id="cd20403">
    <property type="entry name" value="Tudor_Agenet_FMRP-like_rpt2"/>
    <property type="match status" value="1"/>
</dbReference>
<dbReference type="PANTHER" id="PTHR48429:SF1">
    <property type="entry name" value="AGENET DOMAIN-CONTAINING PROTEIN"/>
    <property type="match status" value="1"/>
</dbReference>
<dbReference type="SMART" id="SM00743">
    <property type="entry name" value="Agenet"/>
    <property type="match status" value="2"/>
</dbReference>
<feature type="region of interest" description="Disordered" evidence="1">
    <location>
        <begin position="2058"/>
        <end position="2080"/>
    </location>
</feature>
<feature type="compositionally biased region" description="Polar residues" evidence="1">
    <location>
        <begin position="928"/>
        <end position="937"/>
    </location>
</feature>
<dbReference type="InterPro" id="IPR008395">
    <property type="entry name" value="Agenet-like_dom"/>
</dbReference>
<feature type="compositionally biased region" description="Polar residues" evidence="1">
    <location>
        <begin position="2156"/>
        <end position="2165"/>
    </location>
</feature>
<proteinExistence type="predicted"/>
<feature type="region of interest" description="Disordered" evidence="1">
    <location>
        <begin position="162"/>
        <end position="215"/>
    </location>
</feature>
<sequence length="2214" mass="237452">MDYDDSDLHSQNFHLAGEGTTKFPPVLRPYALPKFDFDDNHLRFDSLVETEVFLGIESNQDNHWIEDFSRGSSGIEFNSSAAESCSISRRNNVWSEATSSESVEMLLKSVGQEESIAAPTIIEEADACDEFGCLTKQMEHSLKHDGSILSQTKDVTKLETALPPDEIAGNSSGLKGDVGVDQRHVEDPSQNQGGESVVHGSSHNRDPNADSQKGSLHVSVGDIFVDLKCDDANRMDIDEHLDVQMQEDSFASRLRDDNLATSEQNTITSNTELNSNVQPQINVSCDENPEGHVLSKEAKMDNQNAYVNVVENTCHNENPLHSASKVETVAEISVIEANERNVEDPSSGIQKEHSELPTVAGRSKDECSAVPVEASKSEDMVLYEGTSIGGDHVGVILAIPPEALKNDVQSGRHAVEDSNTSSEMPSTLEPKTDYVESSGMEDVVESGRQLDKEILVQKSETSLSSIDVTKTFEGEGLENVTCSSAELCGETDVTGALKRVHDAVGSSRENLSAESHVLPTILVDSTQICEGDKAQGEADVYTCKRDDSVSEKENTKSPNDCSYMDSESVGKEVGSSLGESSTKNELDISTLGVTAAGYESVSDAALPKSNLASDEKGDEVSFASENGARTGVDHRDSQMSAVPVVGSIFLEVTEEATRKLLADSSVSSQVEAVSEAKEDTPRDTSGELLCKTVEQSVSTVNELTEGRGKELNISPVLFESTATDVVVTEAVALPETDKKAAIREQVLKDAANTSEPTTNKEEILAETEPLPLVEPLDRTCQNVQEGHIVTLISKDKSFKKTSESDAKNNGGSSVDRSVPTPGSPKLYQGVHGAEEGVKGSTNLNSSDSKVSDGDSGKVASGAQDSKRIDASKEGQSGSFGVSSSTQLAKRDAGKNLQSYPASSAAGIAEGSPLNSLVGQMDPKITQDISQATPQVSNVEIARGRSKGTPERKSRRSSAKATGKDNAKKGSNLKETTPAKQAERGEKSAPTGIFHVMQSNEMQHYGHVEGNNNNKPFFVLAASTSSLPDLNASASPSTVFQQPFTDFQQVQLRAQIFVYGSLIQGTAPEEAYMLSAFAGSDGGRSMWGNAWQACVERLQSQKSNPINPETPLHSRQTSTATTKLDQVSKQSAPQTQSKGLSTPVSRSSTKSSQTIVSPMIPLSSPLWSLPTPVGDGMQSGVMPRGSVMDYQQAVTPMHPFQTPPIRNLLGHNTSWMSQVPFRGPWVPSPQPSVPEASIRFTAFPNTEPVQLTPVKDTTVPHSSGTKHVSSSPMVQTGALASVFTTAAPVVDLKKVTSSPGQHSADTKPRKRKKNQASEQTSQVILQSQSKPEALFAPVVFSNLTTSVAITSPASFVSQAMPEKLVVSATPTPSSDSLRKADHDVVQKAILSEETHSKIKEASKQAEDAAAPAAAAVGYSQEIWGQLEKRKTSGLVSDVEAKLASAAVAVAAAAAVAKAAAAVANVASNAALQAKLMADEAFVSHSFENPSQSTRISFSERVNEFGKATPASILRGEDGANSSSSIITAAREAARRKVEAASAASKRAENMDAIVKAAELAAEAVSQAGKIVAMGDTLPLNELIEAGPEGYWRAPQLSSEWVAKSTEITREQSRVGGVGEGANFSAKNSKDGRLGKKETQTTVNEKSSISREVTKESMEEHLRLVDGISGSVIASERESRGQKGHKVSDLTKNIVVVLESETIPKSSSINVENDVEKAAEVLKENNIKEGSKVEVFKDGDGFKAAWYTANVLSLNDGKACVSYTEIEQDGLAQLQEWVALEGEGDDRPKIRIARPVTAVRYEGTRKRRRAAMGDYNWSVGDRVDAWMTNSWWEGVVTEKNKKDETSVTVHFPAQGETSVVKAWHLRPSLIWKDGEWAEWSNLRNDSSPHEGDIPQEKRLKLGSPAMEAKGKDKIEKSTDNLDAGKLEESRILDLAATEKRFNVGKSTRNVSKPDAPRMVRTGLQKQGSGVIFGVPKPGKKRKFMEVSKYNVADQSNKNIEANDSLKYLKYMAPQGPGSRGLKNDPKEKRIAESKLKGLKSGKPQAVSGRTVLQRENFSTSAISTSGDSTAGDHTGNAKDSLSNVDNLSRKQNLMETVSFSGSVGPAETPFIFASLAPALDGPSKKISTSTAKSERANKGKLAPASGKLGKIEEDKVFNGNTTRSTSEVVEPRRSNRRIQPTSRLLEGLQSSLIIPKFPSVSHDKGHRVQNKSTSRG</sequence>
<feature type="domain" description="Agenet" evidence="2">
    <location>
        <begin position="1723"/>
        <end position="1786"/>
    </location>
</feature>
<dbReference type="InterPro" id="IPR014002">
    <property type="entry name" value="Agenet_dom_plant"/>
</dbReference>
<feature type="region of interest" description="Disordered" evidence="1">
    <location>
        <begin position="798"/>
        <end position="886"/>
    </location>
</feature>
<accession>W9RXY7</accession>
<feature type="region of interest" description="Disordered" evidence="1">
    <location>
        <begin position="1250"/>
        <end position="1271"/>
    </location>
</feature>
<feature type="compositionally biased region" description="Basic and acidic residues" evidence="1">
    <location>
        <begin position="546"/>
        <end position="555"/>
    </location>
</feature>
<dbReference type="KEGG" id="mnt:21406843"/>
<feature type="region of interest" description="Disordered" evidence="1">
    <location>
        <begin position="340"/>
        <end position="372"/>
    </location>
</feature>
<name>W9RXY7_9ROSA</name>
<feature type="compositionally biased region" description="Polar residues" evidence="1">
    <location>
        <begin position="1101"/>
        <end position="1139"/>
    </location>
</feature>
<feature type="region of interest" description="Disordered" evidence="1">
    <location>
        <begin position="1611"/>
        <end position="1638"/>
    </location>
</feature>
<feature type="region of interest" description="Disordered" evidence="1">
    <location>
        <begin position="749"/>
        <end position="770"/>
    </location>
</feature>
<keyword evidence="4" id="KW-1185">Reference proteome</keyword>
<dbReference type="Proteomes" id="UP000030645">
    <property type="component" value="Unassembled WGS sequence"/>
</dbReference>
<feature type="compositionally biased region" description="Polar residues" evidence="1">
    <location>
        <begin position="2175"/>
        <end position="2190"/>
    </location>
</feature>
<feature type="region of interest" description="Disordered" evidence="1">
    <location>
        <begin position="2119"/>
        <end position="2214"/>
    </location>
</feature>
<gene>
    <name evidence="3" type="ORF">L484_024094</name>
</gene>
<feature type="compositionally biased region" description="Polar residues" evidence="1">
    <location>
        <begin position="1258"/>
        <end position="1271"/>
    </location>
</feature>
<dbReference type="Pfam" id="PF05641">
    <property type="entry name" value="Agenet"/>
    <property type="match status" value="1"/>
</dbReference>
<dbReference type="STRING" id="981085.W9RXY7"/>
<protein>
    <recommendedName>
        <fullName evidence="2">Agenet domain-containing protein</fullName>
    </recommendedName>
</protein>
<dbReference type="PANTHER" id="PTHR48429">
    <property type="entry name" value="AGENET DOMAIN-CONTAINING PROTEIN"/>
    <property type="match status" value="1"/>
</dbReference>
<feature type="compositionally biased region" description="Basic and acidic residues" evidence="1">
    <location>
        <begin position="1626"/>
        <end position="1637"/>
    </location>
</feature>
<evidence type="ECO:0000256" key="1">
    <source>
        <dbReference type="SAM" id="MobiDB-lite"/>
    </source>
</evidence>
<feature type="domain" description="Agenet" evidence="2">
    <location>
        <begin position="1813"/>
        <end position="1871"/>
    </location>
</feature>
<evidence type="ECO:0000313" key="3">
    <source>
        <dbReference type="EMBL" id="EXC02129.1"/>
    </source>
</evidence>
<feature type="region of interest" description="Disordered" evidence="1">
    <location>
        <begin position="1293"/>
        <end position="1324"/>
    </location>
</feature>
<feature type="region of interest" description="Disordered" evidence="1">
    <location>
        <begin position="407"/>
        <end position="433"/>
    </location>
</feature>
<feature type="region of interest" description="Disordered" evidence="1">
    <location>
        <begin position="546"/>
        <end position="583"/>
    </location>
</feature>